<feature type="transmembrane region" description="Helical" evidence="1">
    <location>
        <begin position="312"/>
        <end position="330"/>
    </location>
</feature>
<organism evidence="2 3">
    <name type="scientific">Nitrospirillum iridis</name>
    <dbReference type="NCBI Taxonomy" id="765888"/>
    <lineage>
        <taxon>Bacteria</taxon>
        <taxon>Pseudomonadati</taxon>
        <taxon>Pseudomonadota</taxon>
        <taxon>Alphaproteobacteria</taxon>
        <taxon>Rhodospirillales</taxon>
        <taxon>Azospirillaceae</taxon>
        <taxon>Nitrospirillum</taxon>
    </lineage>
</organism>
<evidence type="ECO:0000313" key="3">
    <source>
        <dbReference type="Proteomes" id="UP000539175"/>
    </source>
</evidence>
<name>A0A7X0B0S3_9PROT</name>
<dbReference type="RefSeq" id="WP_184804678.1">
    <property type="nucleotide sequence ID" value="NZ_JACIIZ010000013.1"/>
</dbReference>
<comment type="caution">
    <text evidence="2">The sequence shown here is derived from an EMBL/GenBank/DDBJ whole genome shotgun (WGS) entry which is preliminary data.</text>
</comment>
<gene>
    <name evidence="2" type="ORF">FHS74_004248</name>
</gene>
<keyword evidence="1" id="KW-0812">Transmembrane</keyword>
<evidence type="ECO:0000313" key="2">
    <source>
        <dbReference type="EMBL" id="MBB6253672.1"/>
    </source>
</evidence>
<feature type="transmembrane region" description="Helical" evidence="1">
    <location>
        <begin position="96"/>
        <end position="120"/>
    </location>
</feature>
<feature type="transmembrane region" description="Helical" evidence="1">
    <location>
        <begin position="20"/>
        <end position="42"/>
    </location>
</feature>
<feature type="transmembrane region" description="Helical" evidence="1">
    <location>
        <begin position="172"/>
        <end position="202"/>
    </location>
</feature>
<feature type="transmembrane region" description="Helical" evidence="1">
    <location>
        <begin position="408"/>
        <end position="429"/>
    </location>
</feature>
<dbReference type="AlphaFoldDB" id="A0A7X0B0S3"/>
<proteinExistence type="predicted"/>
<dbReference type="Proteomes" id="UP000539175">
    <property type="component" value="Unassembled WGS sequence"/>
</dbReference>
<reference evidence="2 3" key="1">
    <citation type="submission" date="2020-08" db="EMBL/GenBank/DDBJ databases">
        <title>Genomic Encyclopedia of Type Strains, Phase IV (KMG-IV): sequencing the most valuable type-strain genomes for metagenomic binning, comparative biology and taxonomic classification.</title>
        <authorList>
            <person name="Goeker M."/>
        </authorList>
    </citation>
    <scope>NUCLEOTIDE SEQUENCE [LARGE SCALE GENOMIC DNA]</scope>
    <source>
        <strain evidence="2 3">DSM 22198</strain>
    </source>
</reference>
<accession>A0A7X0B0S3</accession>
<keyword evidence="1" id="KW-1133">Transmembrane helix</keyword>
<feature type="transmembrane region" description="Helical" evidence="1">
    <location>
        <begin position="49"/>
        <end position="76"/>
    </location>
</feature>
<feature type="transmembrane region" description="Helical" evidence="1">
    <location>
        <begin position="350"/>
        <end position="372"/>
    </location>
</feature>
<keyword evidence="1" id="KW-0472">Membrane</keyword>
<sequence length="445" mass="46872">MSAPQARPGRILAGPFSRYLLLRGGTAAATLLAGVCQTYTFARVLDPHLFSLFIVVGNLGLSLWLFDLGIAKVLYVSLRQRFLAGKLAGDPVAAQATGVVALYSGLVATGSLACLILMPLAASATPRAGAEFALFFCYSALNLVWFTLRNVSSAIDQFLYFETLEAARRFGHLGLMFCLLVAMPFPVFLVLSNLVWAVLLVLACHRLARRGALDADLSRAPRALTAFFRGHRRTLLASGGYAAGEMYVYNFPSVLVPAVHGLGAPTIIFDTAFKIFRGATVLFSAVCDVLVPRQTRAHAAGEVAALRRATGLALALAAVPALGLCGLLPLAGDQVYRLLLGPAATMPPAITPILVVLILANLVQTVSNFLLVHTGCFALIARAAGVVAALMTVVVVADALLAPGILGFATLYMLAYGVSALIYAGLALARPLRAMAPRVAEGPRP</sequence>
<feature type="transmembrane region" description="Helical" evidence="1">
    <location>
        <begin position="379"/>
        <end position="402"/>
    </location>
</feature>
<evidence type="ECO:0000256" key="1">
    <source>
        <dbReference type="SAM" id="Phobius"/>
    </source>
</evidence>
<dbReference type="EMBL" id="JACIIZ010000013">
    <property type="protein sequence ID" value="MBB6253672.1"/>
    <property type="molecule type" value="Genomic_DNA"/>
</dbReference>
<keyword evidence="3" id="KW-1185">Reference proteome</keyword>
<protein>
    <submittedName>
        <fullName evidence="2">O-antigen/teichoic acid export membrane protein</fullName>
    </submittedName>
</protein>